<organism evidence="1 2">
    <name type="scientific">Neisseria oralis</name>
    <dbReference type="NCBI Taxonomy" id="1107316"/>
    <lineage>
        <taxon>Bacteria</taxon>
        <taxon>Pseudomonadati</taxon>
        <taxon>Pseudomonadota</taxon>
        <taxon>Betaproteobacteria</taxon>
        <taxon>Neisseriales</taxon>
        <taxon>Neisseriaceae</taxon>
        <taxon>Neisseria</taxon>
    </lineage>
</organism>
<evidence type="ECO:0008006" key="3">
    <source>
        <dbReference type="Google" id="ProtNLM"/>
    </source>
</evidence>
<sequence length="220" mass="24611">MSCIAVDLGGVFAHLDDVARRQIPFAAKNTVNKLAANVIEAEQAEMASVFGNPRQWTLNSLFVRQYADKHNLTAIVDFKDSASNRSAGKYLQAQIYGGTRKTKGIERFLVSRGLMPAGFRIVPSDSVRLDQYGNITLAAFRSMLRGINDGRNFALTRTRGRLKPGIYRRNKKGVRALVMYVSSAEYEKRMRYFETARQAVERNSGQIAAAELENALRTAR</sequence>
<proteinExistence type="predicted"/>
<dbReference type="EMBL" id="JBJGEB010000012">
    <property type="protein sequence ID" value="MFK7642865.1"/>
    <property type="molecule type" value="Genomic_DNA"/>
</dbReference>
<gene>
    <name evidence="1" type="ORF">ACI43T_10265</name>
</gene>
<keyword evidence="2" id="KW-1185">Reference proteome</keyword>
<dbReference type="RefSeq" id="WP_039850959.1">
    <property type="nucleotide sequence ID" value="NZ_JBJGEB010000012.1"/>
</dbReference>
<reference evidence="1 2" key="1">
    <citation type="submission" date="2024-11" db="EMBL/GenBank/DDBJ databases">
        <authorList>
            <person name="Mikucki A.G."/>
            <person name="Kahler C.M."/>
        </authorList>
    </citation>
    <scope>NUCLEOTIDE SEQUENCE [LARGE SCALE GENOMIC DNA]</scope>
    <source>
        <strain evidence="1 2">EXNM717</strain>
    </source>
</reference>
<evidence type="ECO:0000313" key="1">
    <source>
        <dbReference type="EMBL" id="MFK7642865.1"/>
    </source>
</evidence>
<name>A0ABW8Q6Y3_9NEIS</name>
<evidence type="ECO:0000313" key="2">
    <source>
        <dbReference type="Proteomes" id="UP001621964"/>
    </source>
</evidence>
<comment type="caution">
    <text evidence="1">The sequence shown here is derived from an EMBL/GenBank/DDBJ whole genome shotgun (WGS) entry which is preliminary data.</text>
</comment>
<protein>
    <recommendedName>
        <fullName evidence="3">Phage associated protein</fullName>
    </recommendedName>
</protein>
<accession>A0ABW8Q6Y3</accession>
<dbReference type="Proteomes" id="UP001621964">
    <property type="component" value="Unassembled WGS sequence"/>
</dbReference>